<dbReference type="Gene3D" id="2.30.40.10">
    <property type="entry name" value="Urease, subunit C, domain 1"/>
    <property type="match status" value="1"/>
</dbReference>
<evidence type="ECO:0000259" key="2">
    <source>
        <dbReference type="Pfam" id="PF01979"/>
    </source>
</evidence>
<dbReference type="SUPFAM" id="SSF51556">
    <property type="entry name" value="Metallo-dependent hydrolases"/>
    <property type="match status" value="1"/>
</dbReference>
<name>A0A6V8MMH0_9BACT</name>
<keyword evidence="4" id="KW-1185">Reference proteome</keyword>
<dbReference type="InterPro" id="IPR011059">
    <property type="entry name" value="Metal-dep_hydrolase_composite"/>
</dbReference>
<proteinExistence type="predicted"/>
<dbReference type="InterPro" id="IPR032466">
    <property type="entry name" value="Metal_Hydrolase"/>
</dbReference>
<evidence type="ECO:0000313" key="3">
    <source>
        <dbReference type="EMBL" id="GFO61208.1"/>
    </source>
</evidence>
<evidence type="ECO:0000313" key="4">
    <source>
        <dbReference type="Proteomes" id="UP000556026"/>
    </source>
</evidence>
<dbReference type="Pfam" id="PF01979">
    <property type="entry name" value="Amidohydro_1"/>
    <property type="match status" value="1"/>
</dbReference>
<sequence length="419" mass="45551">MQIYTASYLLPIASPPIAGGGIAVENGRIVAAGPVAELPSPSGAKLVDLPGCAIMPGLVNAHTHLELTHFPAWKVRKDLDYLPKTYVEWIRQVVKIRRVLTPEELEQSVREGLRLCIESGTTAIGEILSDFSLAHLYEASPLTGRLFLEGLGQDPVQGEALLKRLMASLQALKGNFLPGISPHTPHTVSQELMLELNRLAQWLDIPKAIHLSESKEEVSFMFDSTGPIAEVMYPMAHWDEYLPAPRKATSTSYLEELRVLDQKTLAIHAVQVTPADVAVLKERGVTVVLCPRSNDRLNVGKAPYHLLKSAGLSLALGTDSLASNDSLSLWDEIHFLRESDPDAFTPAELIAMATRGSARALGLEGELGTLEAGKRGDFLIFSGLEQAGSDISAALLEHGRLEQVYLAGRSTPRPRTPPF</sequence>
<dbReference type="Proteomes" id="UP000556026">
    <property type="component" value="Unassembled WGS sequence"/>
</dbReference>
<gene>
    <name evidence="3" type="ORF">GMST_35330</name>
</gene>
<evidence type="ECO:0000256" key="1">
    <source>
        <dbReference type="ARBA" id="ARBA00022801"/>
    </source>
</evidence>
<protein>
    <submittedName>
        <fullName evidence="3">Metal-dependent hydrolase</fullName>
    </submittedName>
</protein>
<dbReference type="RefSeq" id="WP_183356001.1">
    <property type="nucleotide sequence ID" value="NZ_BLXX01000012.1"/>
</dbReference>
<dbReference type="InterPro" id="IPR006680">
    <property type="entry name" value="Amidohydro-rel"/>
</dbReference>
<reference evidence="4" key="1">
    <citation type="submission" date="2020-06" db="EMBL/GenBank/DDBJ databases">
        <title>Draft genomic sequence of Geomonas sp. Red330.</title>
        <authorList>
            <person name="Itoh H."/>
            <person name="Zhenxing X."/>
            <person name="Ushijima N."/>
            <person name="Masuda Y."/>
            <person name="Shiratori Y."/>
            <person name="Senoo K."/>
        </authorList>
    </citation>
    <scope>NUCLEOTIDE SEQUENCE [LARGE SCALE GENOMIC DNA]</scope>
    <source>
        <strain evidence="4">Red330</strain>
    </source>
</reference>
<dbReference type="EMBL" id="BLXX01000012">
    <property type="protein sequence ID" value="GFO61208.1"/>
    <property type="molecule type" value="Genomic_DNA"/>
</dbReference>
<organism evidence="3 4">
    <name type="scientific">Geomonas silvestris</name>
    <dbReference type="NCBI Taxonomy" id="2740184"/>
    <lineage>
        <taxon>Bacteria</taxon>
        <taxon>Pseudomonadati</taxon>
        <taxon>Thermodesulfobacteriota</taxon>
        <taxon>Desulfuromonadia</taxon>
        <taxon>Geobacterales</taxon>
        <taxon>Geobacteraceae</taxon>
        <taxon>Geomonas</taxon>
    </lineage>
</organism>
<dbReference type="GO" id="GO:0016810">
    <property type="term" value="F:hydrolase activity, acting on carbon-nitrogen (but not peptide) bonds"/>
    <property type="evidence" value="ECO:0007669"/>
    <property type="project" value="InterPro"/>
</dbReference>
<dbReference type="SUPFAM" id="SSF51338">
    <property type="entry name" value="Composite domain of metallo-dependent hydrolases"/>
    <property type="match status" value="2"/>
</dbReference>
<dbReference type="InterPro" id="IPR050287">
    <property type="entry name" value="MTA/SAH_deaminase"/>
</dbReference>
<feature type="domain" description="Amidohydrolase-related" evidence="2">
    <location>
        <begin position="54"/>
        <end position="386"/>
    </location>
</feature>
<dbReference type="Gene3D" id="3.20.20.140">
    <property type="entry name" value="Metal-dependent hydrolases"/>
    <property type="match status" value="1"/>
</dbReference>
<comment type="caution">
    <text evidence="3">The sequence shown here is derived from an EMBL/GenBank/DDBJ whole genome shotgun (WGS) entry which is preliminary data.</text>
</comment>
<dbReference type="PANTHER" id="PTHR43794:SF11">
    <property type="entry name" value="AMIDOHYDROLASE-RELATED DOMAIN-CONTAINING PROTEIN"/>
    <property type="match status" value="1"/>
</dbReference>
<keyword evidence="1 3" id="KW-0378">Hydrolase</keyword>
<accession>A0A6V8MMH0</accession>
<dbReference type="AlphaFoldDB" id="A0A6V8MMH0"/>
<dbReference type="PANTHER" id="PTHR43794">
    <property type="entry name" value="AMINOHYDROLASE SSNA-RELATED"/>
    <property type="match status" value="1"/>
</dbReference>